<accession>A0A0G4GHX0</accession>
<dbReference type="AlphaFoldDB" id="A0A0G4GHX0"/>
<evidence type="ECO:0000313" key="2">
    <source>
        <dbReference type="Proteomes" id="UP000041254"/>
    </source>
</evidence>
<reference evidence="1 2" key="1">
    <citation type="submission" date="2014-11" db="EMBL/GenBank/DDBJ databases">
        <authorList>
            <person name="Zhu J."/>
            <person name="Qi W."/>
            <person name="Song R."/>
        </authorList>
    </citation>
    <scope>NUCLEOTIDE SEQUENCE [LARGE SCALE GENOMIC DNA]</scope>
</reference>
<dbReference type="Proteomes" id="UP000041254">
    <property type="component" value="Unassembled WGS sequence"/>
</dbReference>
<feature type="non-terminal residue" evidence="1">
    <location>
        <position position="1"/>
    </location>
</feature>
<proteinExistence type="predicted"/>
<evidence type="ECO:0000313" key="1">
    <source>
        <dbReference type="EMBL" id="CEM29340.1"/>
    </source>
</evidence>
<gene>
    <name evidence="1" type="ORF">Vbra_6277</name>
</gene>
<sequence length="242" mass="26235">HDLTHPIDAPSQAATDIAKSLSFDKVNVVTVENAPGFDPPPSTPSTAPAIIEHLPQFQRATELRIHSAVGGPAGRLLAERMPREVETVWFGAAVSTETRRGVLGTLGEGREVGTAELGHDCSHISLTQGGAFDGWESESFPSIRTILIYFSVPDDLKDAVAANLIRDGLSTLLKAGVRGLASVALDLPDYKYGDRQDKHGDLDDAIRQVFRDRSRVGDFIINTWDGVGPRFWYESVTATRTS</sequence>
<organism evidence="1 2">
    <name type="scientific">Vitrella brassicaformis (strain CCMP3155)</name>
    <dbReference type="NCBI Taxonomy" id="1169540"/>
    <lineage>
        <taxon>Eukaryota</taxon>
        <taxon>Sar</taxon>
        <taxon>Alveolata</taxon>
        <taxon>Colpodellida</taxon>
        <taxon>Vitrellaceae</taxon>
        <taxon>Vitrella</taxon>
    </lineage>
</organism>
<dbReference type="InParanoid" id="A0A0G4GHX0"/>
<dbReference type="VEuPathDB" id="CryptoDB:Vbra_6277"/>
<keyword evidence="2" id="KW-1185">Reference proteome</keyword>
<name>A0A0G4GHX0_VITBC</name>
<protein>
    <submittedName>
        <fullName evidence="1">Uncharacterized protein</fullName>
    </submittedName>
</protein>
<dbReference type="EMBL" id="CDMY01000672">
    <property type="protein sequence ID" value="CEM29340.1"/>
    <property type="molecule type" value="Genomic_DNA"/>
</dbReference>